<organism evidence="5 6">
    <name type="scientific">Brachionus plicatilis</name>
    <name type="common">Marine rotifer</name>
    <name type="synonym">Brachionus muelleri</name>
    <dbReference type="NCBI Taxonomy" id="10195"/>
    <lineage>
        <taxon>Eukaryota</taxon>
        <taxon>Metazoa</taxon>
        <taxon>Spiralia</taxon>
        <taxon>Gnathifera</taxon>
        <taxon>Rotifera</taxon>
        <taxon>Eurotatoria</taxon>
        <taxon>Monogononta</taxon>
        <taxon>Pseudotrocha</taxon>
        <taxon>Ploima</taxon>
        <taxon>Brachionidae</taxon>
        <taxon>Brachionus</taxon>
    </lineage>
</organism>
<evidence type="ECO:0000256" key="1">
    <source>
        <dbReference type="ARBA" id="ARBA00022734"/>
    </source>
</evidence>
<dbReference type="Proteomes" id="UP000276133">
    <property type="component" value="Unassembled WGS sequence"/>
</dbReference>
<evidence type="ECO:0000313" key="5">
    <source>
        <dbReference type="EMBL" id="RNA19743.1"/>
    </source>
</evidence>
<name>A0A3M7R7Z6_BRAPC</name>
<feature type="chain" id="PRO_5018258841" description="Galectin" evidence="3">
    <location>
        <begin position="23"/>
        <end position="250"/>
    </location>
</feature>
<gene>
    <name evidence="5" type="ORF">BpHYR1_006514</name>
</gene>
<dbReference type="AlphaFoldDB" id="A0A3M7R7Z6"/>
<dbReference type="EMBL" id="REGN01003985">
    <property type="protein sequence ID" value="RNA19743.1"/>
    <property type="molecule type" value="Genomic_DNA"/>
</dbReference>
<protein>
    <recommendedName>
        <fullName evidence="2">Galectin</fullName>
    </recommendedName>
</protein>
<reference evidence="5 6" key="1">
    <citation type="journal article" date="2018" name="Sci. Rep.">
        <title>Genomic signatures of local adaptation to the degree of environmental predictability in rotifers.</title>
        <authorList>
            <person name="Franch-Gras L."/>
            <person name="Hahn C."/>
            <person name="Garcia-Roger E.M."/>
            <person name="Carmona M.J."/>
            <person name="Serra M."/>
            <person name="Gomez A."/>
        </authorList>
    </citation>
    <scope>NUCLEOTIDE SEQUENCE [LARGE SCALE GENOMIC DNA]</scope>
    <source>
        <strain evidence="5">HYR1</strain>
    </source>
</reference>
<evidence type="ECO:0000313" key="6">
    <source>
        <dbReference type="Proteomes" id="UP000276133"/>
    </source>
</evidence>
<accession>A0A3M7R7Z6</accession>
<comment type="caution">
    <text evidence="5">The sequence shown here is derived from an EMBL/GenBank/DDBJ whole genome shotgun (WGS) entry which is preliminary data.</text>
</comment>
<feature type="signal peptide" evidence="3">
    <location>
        <begin position="1"/>
        <end position="22"/>
    </location>
</feature>
<dbReference type="InterPro" id="IPR001079">
    <property type="entry name" value="Galectin_CRD"/>
</dbReference>
<proteinExistence type="predicted"/>
<dbReference type="PROSITE" id="PS51304">
    <property type="entry name" value="GALECTIN"/>
    <property type="match status" value="1"/>
</dbReference>
<dbReference type="InterPro" id="IPR013320">
    <property type="entry name" value="ConA-like_dom_sf"/>
</dbReference>
<dbReference type="Gene3D" id="2.60.120.200">
    <property type="match status" value="1"/>
</dbReference>
<sequence length="250" mass="29811">MENSMKYLILFFVAYSLKFHLAFEMKIKPIIWKNVTYSSEINFMYNTTSRRLICINQCWNDLNCFYVVIKFSKKFDMCHFYSYNLNSMENFSNFSNSFIYLKRPFLHQSTQTLNELFELERPVSLAKSDANNTRFNLANGTTIAGGIVFHSRISLNENYIDMLTYNEKDGWNNVEKYFNLNLISFIDYEFIVAINDNYFTIFINNQALANYTHRYPFNQIKYVFVDKDSTNSLILKIFFKDLVFLHKDTV</sequence>
<evidence type="ECO:0000256" key="3">
    <source>
        <dbReference type="SAM" id="SignalP"/>
    </source>
</evidence>
<feature type="domain" description="Galectin" evidence="4">
    <location>
        <begin position="105"/>
        <end position="240"/>
    </location>
</feature>
<dbReference type="SUPFAM" id="SSF49899">
    <property type="entry name" value="Concanavalin A-like lectins/glucanases"/>
    <property type="match status" value="1"/>
</dbReference>
<keyword evidence="6" id="KW-1185">Reference proteome</keyword>
<evidence type="ECO:0000256" key="2">
    <source>
        <dbReference type="RuleBase" id="RU102079"/>
    </source>
</evidence>
<keyword evidence="3" id="KW-0732">Signal</keyword>
<dbReference type="GO" id="GO:0030246">
    <property type="term" value="F:carbohydrate binding"/>
    <property type="evidence" value="ECO:0007669"/>
    <property type="project" value="UniProtKB-UniRule"/>
</dbReference>
<evidence type="ECO:0000259" key="4">
    <source>
        <dbReference type="PROSITE" id="PS51304"/>
    </source>
</evidence>
<dbReference type="Pfam" id="PF00337">
    <property type="entry name" value="Gal-bind_lectin"/>
    <property type="match status" value="1"/>
</dbReference>
<keyword evidence="1 2" id="KW-0430">Lectin</keyword>